<evidence type="ECO:0000313" key="4">
    <source>
        <dbReference type="Proteomes" id="UP000460272"/>
    </source>
</evidence>
<proteinExistence type="predicted"/>
<dbReference type="EMBL" id="RPFW01000001">
    <property type="protein sequence ID" value="TVZ07288.1"/>
    <property type="molecule type" value="Genomic_DNA"/>
</dbReference>
<dbReference type="PANTHER" id="PTHR40763">
    <property type="entry name" value="MEMBRANE PROTEIN-RELATED"/>
    <property type="match status" value="1"/>
</dbReference>
<organism evidence="3 4">
    <name type="scientific">Trebonia kvetii</name>
    <dbReference type="NCBI Taxonomy" id="2480626"/>
    <lineage>
        <taxon>Bacteria</taxon>
        <taxon>Bacillati</taxon>
        <taxon>Actinomycetota</taxon>
        <taxon>Actinomycetes</taxon>
        <taxon>Streptosporangiales</taxon>
        <taxon>Treboniaceae</taxon>
        <taxon>Trebonia</taxon>
    </lineage>
</organism>
<evidence type="ECO:0000256" key="1">
    <source>
        <dbReference type="SAM" id="Phobius"/>
    </source>
</evidence>
<keyword evidence="4" id="KW-1185">Reference proteome</keyword>
<gene>
    <name evidence="3" type="ORF">EAS64_08360</name>
</gene>
<dbReference type="InterPro" id="IPR012551">
    <property type="entry name" value="DUF1707_SHOCT-like"/>
</dbReference>
<reference evidence="3 4" key="1">
    <citation type="submission" date="2018-11" db="EMBL/GenBank/DDBJ databases">
        <title>Trebonia kvetii gen.nov., sp.nov., a novel acidophilic actinobacterium, and proposal of the new actinobacterial family Treboniaceae fam. nov.</title>
        <authorList>
            <person name="Rapoport D."/>
            <person name="Sagova-Mareckova M."/>
            <person name="Sedlacek I."/>
            <person name="Provaznik J."/>
            <person name="Kralova S."/>
            <person name="Pavlinic D."/>
            <person name="Benes V."/>
            <person name="Kopecky J."/>
        </authorList>
    </citation>
    <scope>NUCLEOTIDE SEQUENCE [LARGE SCALE GENOMIC DNA]</scope>
    <source>
        <strain evidence="3 4">15Tr583</strain>
    </source>
</reference>
<keyword evidence="1" id="KW-0472">Membrane</keyword>
<keyword evidence="1" id="KW-0812">Transmembrane</keyword>
<dbReference type="Proteomes" id="UP000460272">
    <property type="component" value="Unassembled WGS sequence"/>
</dbReference>
<comment type="caution">
    <text evidence="3">The sequence shown here is derived from an EMBL/GenBank/DDBJ whole genome shotgun (WGS) entry which is preliminary data.</text>
</comment>
<dbReference type="Pfam" id="PF08044">
    <property type="entry name" value="DUF1707"/>
    <property type="match status" value="1"/>
</dbReference>
<feature type="domain" description="DUF1707" evidence="2">
    <location>
        <begin position="11"/>
        <end position="63"/>
    </location>
</feature>
<sequence length="155" mass="16672">MAGPMPGDPRLRASDADRDRTAALLREHHAVGRLTGEEFEERLGKVFAARTLGELDALLADLPAIDLYQLPSAGIRPAPPGAVRRRGGPGLNRRGDGPPLQRITSWLTWTAASGLLLIIWLGVGIVAGGAAWLPWFLLIVIPWALTIARRPPGQL</sequence>
<dbReference type="PANTHER" id="PTHR40763:SF4">
    <property type="entry name" value="DUF1707 DOMAIN-CONTAINING PROTEIN"/>
    <property type="match status" value="1"/>
</dbReference>
<dbReference type="AlphaFoldDB" id="A0A6P2C7K1"/>
<feature type="transmembrane region" description="Helical" evidence="1">
    <location>
        <begin position="129"/>
        <end position="148"/>
    </location>
</feature>
<evidence type="ECO:0000313" key="3">
    <source>
        <dbReference type="EMBL" id="TVZ07288.1"/>
    </source>
</evidence>
<protein>
    <submittedName>
        <fullName evidence="3">DUF1707 domain-containing protein</fullName>
    </submittedName>
</protein>
<name>A0A6P2C7K1_9ACTN</name>
<accession>A0A6P2C7K1</accession>
<evidence type="ECO:0000259" key="2">
    <source>
        <dbReference type="Pfam" id="PF08044"/>
    </source>
</evidence>
<keyword evidence="1" id="KW-1133">Transmembrane helix</keyword>